<keyword evidence="1" id="KW-0812">Transmembrane</keyword>
<evidence type="ECO:0000256" key="1">
    <source>
        <dbReference type="SAM" id="Phobius"/>
    </source>
</evidence>
<dbReference type="AlphaFoldDB" id="A0A420VEN7"/>
<sequence>MASNFKYKLQKNRTNLLVIGSILLFLVVGIGLYFLFTHDDWGDFKLGTEKKTLAESVISADKNGTIVVFDTETKEKTSTFNLPNGNYLYTPNASFDGLYAYDGTRIHQLSIQKGKIKENGTLAEITVEGAESFRTDGKNVAILSEEGQKLTYYYQKGGKWVTKVFEIPESVRDYAVIDGRLYYSTKTYLHLFDPEKETAIDLGDVTDTITRFQDKILIHNRFGNALDNSILLALEPGDLTITELEETRSGKTSLIPADDEDETFYTVQYVDGSDPYYAVQEWKLEDGNLNRNEKQLVKIPVAEDGVVYDHETSVASEGYLYAHFNDRIDIFDIRSQNWYGSIAGVSETFVMPLLAD</sequence>
<evidence type="ECO:0008006" key="4">
    <source>
        <dbReference type="Google" id="ProtNLM"/>
    </source>
</evidence>
<evidence type="ECO:0000313" key="3">
    <source>
        <dbReference type="Proteomes" id="UP000286235"/>
    </source>
</evidence>
<feature type="transmembrane region" description="Helical" evidence="1">
    <location>
        <begin position="16"/>
        <end position="36"/>
    </location>
</feature>
<gene>
    <name evidence="2" type="ORF">Cdeb_01373</name>
</gene>
<keyword evidence="1" id="KW-0472">Membrane</keyword>
<comment type="caution">
    <text evidence="2">The sequence shown here is derived from an EMBL/GenBank/DDBJ whole genome shotgun (WGS) entry which is preliminary data.</text>
</comment>
<dbReference type="Proteomes" id="UP000286235">
    <property type="component" value="Unassembled WGS sequence"/>
</dbReference>
<dbReference type="Gene3D" id="2.130.10.10">
    <property type="entry name" value="YVTN repeat-like/Quinoprotein amine dehydrogenase"/>
    <property type="match status" value="1"/>
</dbReference>
<dbReference type="InterPro" id="IPR015943">
    <property type="entry name" value="WD40/YVTN_repeat-like_dom_sf"/>
</dbReference>
<dbReference type="EMBL" id="AZRV01000035">
    <property type="protein sequence ID" value="RKO61878.1"/>
    <property type="molecule type" value="Genomic_DNA"/>
</dbReference>
<organism evidence="2 3">
    <name type="scientific">Caldibacillus debilis GB1</name>
    <dbReference type="NCBI Taxonomy" id="1339248"/>
    <lineage>
        <taxon>Bacteria</taxon>
        <taxon>Bacillati</taxon>
        <taxon>Bacillota</taxon>
        <taxon>Bacilli</taxon>
        <taxon>Bacillales</taxon>
        <taxon>Bacillaceae</taxon>
        <taxon>Caldibacillus</taxon>
    </lineage>
</organism>
<proteinExistence type="predicted"/>
<name>A0A420VEN7_9BACI</name>
<accession>A0A420VEN7</accession>
<keyword evidence="3" id="KW-1185">Reference proteome</keyword>
<keyword evidence="1" id="KW-1133">Transmembrane helix</keyword>
<reference evidence="2 3" key="1">
    <citation type="submission" date="2013-12" db="EMBL/GenBank/DDBJ databases">
        <title>Genome and proteome characterization of Caldibacillus debilis GB1 derived from a cellulolytic aero-tolerant co-culture.</title>
        <authorList>
            <person name="Wushke S.T."/>
            <person name="Zhang X."/>
            <person name="Fristensky B."/>
            <person name="Wilkins J.A."/>
            <person name="Levin D.B."/>
            <person name="Sparling R."/>
        </authorList>
    </citation>
    <scope>NUCLEOTIDE SEQUENCE [LARGE SCALE GENOMIC DNA]</scope>
    <source>
        <strain evidence="2 3">GB1</strain>
    </source>
</reference>
<dbReference type="RefSeq" id="WP_120669372.1">
    <property type="nucleotide sequence ID" value="NZ_AZRV01000035.1"/>
</dbReference>
<dbReference type="SUPFAM" id="SSF82171">
    <property type="entry name" value="DPP6 N-terminal domain-like"/>
    <property type="match status" value="1"/>
</dbReference>
<evidence type="ECO:0000313" key="2">
    <source>
        <dbReference type="EMBL" id="RKO61878.1"/>
    </source>
</evidence>
<protein>
    <recommendedName>
        <fullName evidence="4">DUF5050 domain-containing protein</fullName>
    </recommendedName>
</protein>